<evidence type="ECO:0000256" key="6">
    <source>
        <dbReference type="ARBA" id="ARBA00023157"/>
    </source>
</evidence>
<sequence length="157" mass="15811">MRRLAAVLGALVVGIAAPTVSAGSALADGPVQASGSVSATPSVTSLHVVIGPPQGPGPSKRTEPVVVLLRCDAPGNEHPYAAEACAEVEAVKGDIDAIPAGNAGCAGVWQPVRISVSGVVANELVQWSDEVSNEGCAVNSHGHVFRLPLDAPPRDID</sequence>
<accession>A0A927MET8</accession>
<dbReference type="InterPro" id="IPR036819">
    <property type="entry name" value="Subtilisin_inhibitor-like_sf"/>
</dbReference>
<evidence type="ECO:0000313" key="9">
    <source>
        <dbReference type="EMBL" id="MBE1492432.1"/>
    </source>
</evidence>
<evidence type="ECO:0000256" key="7">
    <source>
        <dbReference type="SAM" id="SignalP"/>
    </source>
</evidence>
<dbReference type="GO" id="GO:0004867">
    <property type="term" value="F:serine-type endopeptidase inhibitor activity"/>
    <property type="evidence" value="ECO:0007669"/>
    <property type="project" value="UniProtKB-KW"/>
</dbReference>
<keyword evidence="3" id="KW-0964">Secreted</keyword>
<comment type="subcellular location">
    <subcellularLocation>
        <location evidence="1">Secreted</location>
    </subcellularLocation>
</comment>
<dbReference type="EMBL" id="JADBEB010000001">
    <property type="protein sequence ID" value="MBE1492432.1"/>
    <property type="molecule type" value="Genomic_DNA"/>
</dbReference>
<dbReference type="GO" id="GO:0005576">
    <property type="term" value="C:extracellular region"/>
    <property type="evidence" value="ECO:0007669"/>
    <property type="project" value="UniProtKB-SubCell"/>
</dbReference>
<organism evidence="9 10">
    <name type="scientific">Plantactinospora soyae</name>
    <dbReference type="NCBI Taxonomy" id="1544732"/>
    <lineage>
        <taxon>Bacteria</taxon>
        <taxon>Bacillati</taxon>
        <taxon>Actinomycetota</taxon>
        <taxon>Actinomycetes</taxon>
        <taxon>Micromonosporales</taxon>
        <taxon>Micromonosporaceae</taxon>
        <taxon>Plantactinospora</taxon>
    </lineage>
</organism>
<feature type="domain" description="Subtilisin inhibitor" evidence="8">
    <location>
        <begin position="58"/>
        <end position="133"/>
    </location>
</feature>
<evidence type="ECO:0000256" key="5">
    <source>
        <dbReference type="ARBA" id="ARBA00022900"/>
    </source>
</evidence>
<evidence type="ECO:0000256" key="4">
    <source>
        <dbReference type="ARBA" id="ARBA00022690"/>
    </source>
</evidence>
<dbReference type="Proteomes" id="UP000649753">
    <property type="component" value="Unassembled WGS sequence"/>
</dbReference>
<evidence type="ECO:0000259" key="8">
    <source>
        <dbReference type="Pfam" id="PF00720"/>
    </source>
</evidence>
<keyword evidence="7" id="KW-0732">Signal</keyword>
<gene>
    <name evidence="9" type="ORF">H4W31_008070</name>
</gene>
<dbReference type="RefSeq" id="WP_192771340.1">
    <property type="nucleotide sequence ID" value="NZ_JADBEB010000001.1"/>
</dbReference>
<dbReference type="Gene3D" id="3.30.350.10">
    <property type="entry name" value="Subtilisin inhibitor-like"/>
    <property type="match status" value="1"/>
</dbReference>
<evidence type="ECO:0000256" key="2">
    <source>
        <dbReference type="ARBA" id="ARBA00010472"/>
    </source>
</evidence>
<dbReference type="InterPro" id="IPR023549">
    <property type="entry name" value="Subtilisin_inhibitor"/>
</dbReference>
<keyword evidence="5" id="KW-0722">Serine protease inhibitor</keyword>
<proteinExistence type="inferred from homology"/>
<evidence type="ECO:0000313" key="10">
    <source>
        <dbReference type="Proteomes" id="UP000649753"/>
    </source>
</evidence>
<evidence type="ECO:0000256" key="1">
    <source>
        <dbReference type="ARBA" id="ARBA00004613"/>
    </source>
</evidence>
<name>A0A927MET8_9ACTN</name>
<dbReference type="AlphaFoldDB" id="A0A927MET8"/>
<reference evidence="9" key="1">
    <citation type="submission" date="2020-10" db="EMBL/GenBank/DDBJ databases">
        <title>Sequencing the genomes of 1000 actinobacteria strains.</title>
        <authorList>
            <person name="Klenk H.-P."/>
        </authorList>
    </citation>
    <scope>NUCLEOTIDE SEQUENCE</scope>
    <source>
        <strain evidence="9">DSM 46832</strain>
    </source>
</reference>
<evidence type="ECO:0000256" key="3">
    <source>
        <dbReference type="ARBA" id="ARBA00022525"/>
    </source>
</evidence>
<comment type="caution">
    <text evidence="9">The sequence shown here is derived from an EMBL/GenBank/DDBJ whole genome shotgun (WGS) entry which is preliminary data.</text>
</comment>
<dbReference type="Pfam" id="PF00720">
    <property type="entry name" value="SSI"/>
    <property type="match status" value="1"/>
</dbReference>
<protein>
    <recommendedName>
        <fullName evidence="8">Subtilisin inhibitor domain-containing protein</fullName>
    </recommendedName>
</protein>
<keyword evidence="6" id="KW-1015">Disulfide bond</keyword>
<keyword evidence="10" id="KW-1185">Reference proteome</keyword>
<keyword evidence="4" id="KW-0646">Protease inhibitor</keyword>
<feature type="chain" id="PRO_5038505045" description="Subtilisin inhibitor domain-containing protein" evidence="7">
    <location>
        <begin position="23"/>
        <end position="157"/>
    </location>
</feature>
<feature type="signal peptide" evidence="7">
    <location>
        <begin position="1"/>
        <end position="22"/>
    </location>
</feature>
<comment type="similarity">
    <text evidence="2">Belongs to the protease inhibitor I16 (SSI) family.</text>
</comment>
<dbReference type="SUPFAM" id="SSF55399">
    <property type="entry name" value="Subtilisin inhibitor"/>
    <property type="match status" value="1"/>
</dbReference>